<evidence type="ECO:0000256" key="1">
    <source>
        <dbReference type="SAM" id="Coils"/>
    </source>
</evidence>
<reference evidence="2 3" key="1">
    <citation type="submission" date="2019-06" db="EMBL/GenBank/DDBJ databases">
        <title>Thermomonas aquatica sp. nov., isolated from an industrial wastewater treatment plant.</title>
        <authorList>
            <person name="Jeon J.H."/>
            <person name="Park D.-S."/>
        </authorList>
    </citation>
    <scope>NUCLEOTIDE SEQUENCE [LARGE SCALE GENOMIC DNA]</scope>
    <source>
        <strain evidence="2 3">SY21</strain>
    </source>
</reference>
<gene>
    <name evidence="2" type="ORF">FHQ07_03150</name>
</gene>
<organism evidence="2 3">
    <name type="scientific">Thermomonas aquatica</name>
    <dbReference type="NCBI Taxonomy" id="2202149"/>
    <lineage>
        <taxon>Bacteria</taxon>
        <taxon>Pseudomonadati</taxon>
        <taxon>Pseudomonadota</taxon>
        <taxon>Gammaproteobacteria</taxon>
        <taxon>Lysobacterales</taxon>
        <taxon>Lysobacteraceae</taxon>
        <taxon>Thermomonas</taxon>
    </lineage>
</organism>
<feature type="coiled-coil region" evidence="1">
    <location>
        <begin position="34"/>
        <end position="61"/>
    </location>
</feature>
<protein>
    <submittedName>
        <fullName evidence="2">Uncharacterized protein</fullName>
    </submittedName>
</protein>
<dbReference type="OrthoDB" id="5966755at2"/>
<evidence type="ECO:0000313" key="3">
    <source>
        <dbReference type="Proteomes" id="UP000308149"/>
    </source>
</evidence>
<accession>A0A5B7ZRH1</accession>
<dbReference type="KEGG" id="thes:FHQ07_03150"/>
<keyword evidence="3" id="KW-1185">Reference proteome</keyword>
<name>A0A5B7ZRH1_9GAMM</name>
<dbReference type="EMBL" id="CP040871">
    <property type="protein sequence ID" value="QDA56382.1"/>
    <property type="molecule type" value="Genomic_DNA"/>
</dbReference>
<evidence type="ECO:0000313" key="2">
    <source>
        <dbReference type="EMBL" id="QDA56382.1"/>
    </source>
</evidence>
<dbReference type="AlphaFoldDB" id="A0A5B7ZRH1"/>
<dbReference type="RefSeq" id="WP_139715310.1">
    <property type="nucleotide sequence ID" value="NZ_CP040871.1"/>
</dbReference>
<proteinExistence type="predicted"/>
<sequence>MKLLLPVLLFAIAAVALWWGWRVRQRSQQRPRAIRDVLDAADALEARLRVARDELEAVAGDHENPVRGAMQEILRQRLWLQENAASAELSQLDAVRRSLASARDSLEQQLQRVSQARAGH</sequence>
<keyword evidence="1" id="KW-0175">Coiled coil</keyword>
<dbReference type="Proteomes" id="UP000308149">
    <property type="component" value="Chromosome"/>
</dbReference>